<evidence type="ECO:0000313" key="3">
    <source>
        <dbReference type="Proteomes" id="UP000309673"/>
    </source>
</evidence>
<evidence type="ECO:0000256" key="1">
    <source>
        <dbReference type="SAM" id="SignalP"/>
    </source>
</evidence>
<dbReference type="AlphaFoldDB" id="A0A4U0FA51"/>
<dbReference type="Pfam" id="PF13798">
    <property type="entry name" value="PCYCGC"/>
    <property type="match status" value="1"/>
</dbReference>
<dbReference type="InterPro" id="IPR025673">
    <property type="entry name" value="PCYCGC"/>
</dbReference>
<name>A0A4U0FA51_9BACL</name>
<organism evidence="2 3">
    <name type="scientific">Cohnella pontilimi</name>
    <dbReference type="NCBI Taxonomy" id="2564100"/>
    <lineage>
        <taxon>Bacteria</taxon>
        <taxon>Bacillati</taxon>
        <taxon>Bacillota</taxon>
        <taxon>Bacilli</taxon>
        <taxon>Bacillales</taxon>
        <taxon>Paenibacillaceae</taxon>
        <taxon>Cohnella</taxon>
    </lineage>
</organism>
<dbReference type="EMBL" id="SUPK01000006">
    <property type="protein sequence ID" value="TJY41605.1"/>
    <property type="molecule type" value="Genomic_DNA"/>
</dbReference>
<accession>A0A4U0FA51</accession>
<dbReference type="OrthoDB" id="2654667at2"/>
<proteinExistence type="predicted"/>
<dbReference type="Proteomes" id="UP000309673">
    <property type="component" value="Unassembled WGS sequence"/>
</dbReference>
<protein>
    <recommendedName>
        <fullName evidence="4">Lipoprotein</fullName>
    </recommendedName>
</protein>
<feature type="chain" id="PRO_5039025362" description="Lipoprotein" evidence="1">
    <location>
        <begin position="19"/>
        <end position="156"/>
    </location>
</feature>
<reference evidence="2 3" key="1">
    <citation type="submission" date="2019-04" db="EMBL/GenBank/DDBJ databases">
        <title>Cohnella sp. nov., isolated from soil.</title>
        <authorList>
            <person name="Kim W."/>
        </authorList>
    </citation>
    <scope>NUCLEOTIDE SEQUENCE [LARGE SCALE GENOMIC DNA]</scope>
    <source>
        <strain evidence="2 3">CAU 1483</strain>
    </source>
</reference>
<comment type="caution">
    <text evidence="2">The sequence shown here is derived from an EMBL/GenBank/DDBJ whole genome shotgun (WGS) entry which is preliminary data.</text>
</comment>
<sequence>MFWLLCSLALIAVLAACGKSGESPRVHQAANGDLQEETASLHDLPAFLDERPNKVKLAYEAAAALQDTLQWIPCYCGCGESAGHRNNLHCFIHEVRKDGTVVWDDHGTRCDVCLSIALQSAQLKSQGKSNAEIRQFIDATYKTGYSNPTDTPVPVS</sequence>
<keyword evidence="3" id="KW-1185">Reference proteome</keyword>
<keyword evidence="1" id="KW-0732">Signal</keyword>
<gene>
    <name evidence="2" type="ORF">E5161_13755</name>
</gene>
<feature type="signal peptide" evidence="1">
    <location>
        <begin position="1"/>
        <end position="18"/>
    </location>
</feature>
<evidence type="ECO:0008006" key="4">
    <source>
        <dbReference type="Google" id="ProtNLM"/>
    </source>
</evidence>
<evidence type="ECO:0000313" key="2">
    <source>
        <dbReference type="EMBL" id="TJY41605.1"/>
    </source>
</evidence>